<protein>
    <submittedName>
        <fullName evidence="3">AraC family ligand binding domain-containing protein</fullName>
    </submittedName>
</protein>
<name>A0A9D1H3V6_9FIRM</name>
<reference evidence="3" key="2">
    <citation type="journal article" date="2021" name="PeerJ">
        <title>Extensive microbial diversity within the chicken gut microbiome revealed by metagenomics and culture.</title>
        <authorList>
            <person name="Gilroy R."/>
            <person name="Ravi A."/>
            <person name="Getino M."/>
            <person name="Pursley I."/>
            <person name="Horton D.L."/>
            <person name="Alikhan N.F."/>
            <person name="Baker D."/>
            <person name="Gharbi K."/>
            <person name="Hall N."/>
            <person name="Watson M."/>
            <person name="Adriaenssens E.M."/>
            <person name="Foster-Nyarko E."/>
            <person name="Jarju S."/>
            <person name="Secka A."/>
            <person name="Antonio M."/>
            <person name="Oren A."/>
            <person name="Chaudhuri R.R."/>
            <person name="La Ragione R."/>
            <person name="Hildebrand F."/>
            <person name="Pallen M.J."/>
        </authorList>
    </citation>
    <scope>NUCLEOTIDE SEQUENCE</scope>
    <source>
        <strain evidence="3">CHK181-108</strain>
    </source>
</reference>
<evidence type="ECO:0000256" key="1">
    <source>
        <dbReference type="ARBA" id="ARBA00023125"/>
    </source>
</evidence>
<feature type="domain" description="AraC-type arabinose-binding/dimerisation" evidence="2">
    <location>
        <begin position="19"/>
        <end position="93"/>
    </location>
</feature>
<dbReference type="SUPFAM" id="SSF51215">
    <property type="entry name" value="Regulatory protein AraC"/>
    <property type="match status" value="1"/>
</dbReference>
<accession>A0A9D1H3V6</accession>
<dbReference type="EMBL" id="DVLU01000078">
    <property type="protein sequence ID" value="HIT85783.1"/>
    <property type="molecule type" value="Genomic_DNA"/>
</dbReference>
<dbReference type="InterPro" id="IPR037923">
    <property type="entry name" value="HTH-like"/>
</dbReference>
<reference evidence="3" key="1">
    <citation type="submission" date="2020-10" db="EMBL/GenBank/DDBJ databases">
        <authorList>
            <person name="Gilroy R."/>
        </authorList>
    </citation>
    <scope>NUCLEOTIDE SEQUENCE</scope>
    <source>
        <strain evidence="3">CHK181-108</strain>
    </source>
</reference>
<dbReference type="AlphaFoldDB" id="A0A9D1H3V6"/>
<dbReference type="Gene3D" id="2.60.120.10">
    <property type="entry name" value="Jelly Rolls"/>
    <property type="match status" value="1"/>
</dbReference>
<dbReference type="InterPro" id="IPR014710">
    <property type="entry name" value="RmlC-like_jellyroll"/>
</dbReference>
<evidence type="ECO:0000313" key="3">
    <source>
        <dbReference type="EMBL" id="HIT85783.1"/>
    </source>
</evidence>
<comment type="caution">
    <text evidence="3">The sequence shown here is derived from an EMBL/GenBank/DDBJ whole genome shotgun (WGS) entry which is preliminary data.</text>
</comment>
<dbReference type="GO" id="GO:0003677">
    <property type="term" value="F:DNA binding"/>
    <property type="evidence" value="ECO:0007669"/>
    <property type="project" value="UniProtKB-KW"/>
</dbReference>
<evidence type="ECO:0000259" key="2">
    <source>
        <dbReference type="Pfam" id="PF02311"/>
    </source>
</evidence>
<dbReference type="Proteomes" id="UP000824165">
    <property type="component" value="Unassembled WGS sequence"/>
</dbReference>
<dbReference type="GO" id="GO:0006355">
    <property type="term" value="P:regulation of DNA-templated transcription"/>
    <property type="evidence" value="ECO:0007669"/>
    <property type="project" value="InterPro"/>
</dbReference>
<evidence type="ECO:0000313" key="4">
    <source>
        <dbReference type="Proteomes" id="UP000824165"/>
    </source>
</evidence>
<proteinExistence type="predicted"/>
<feature type="non-terminal residue" evidence="3">
    <location>
        <position position="128"/>
    </location>
</feature>
<keyword evidence="1" id="KW-0238">DNA-binding</keyword>
<dbReference type="Pfam" id="PF02311">
    <property type="entry name" value="AraC_binding"/>
    <property type="match status" value="1"/>
</dbReference>
<dbReference type="InterPro" id="IPR003313">
    <property type="entry name" value="AraC-bd"/>
</dbReference>
<sequence length="128" mass="14535">MDNNVVYELNNSSSVLTFYHQNLTDTTERLNWHSDIELLLIVDGSGNLYYDCESIPLSAGDIAIVHPYSIHNVNPAVNSHIEQYAFLINNDFCVSNGISIDNISFQRIVKSAEMRKLLFELAEVQKQN</sequence>
<organism evidence="3 4">
    <name type="scientific">Candidatus Ornithomonoglobus intestinigallinarum</name>
    <dbReference type="NCBI Taxonomy" id="2840894"/>
    <lineage>
        <taxon>Bacteria</taxon>
        <taxon>Bacillati</taxon>
        <taxon>Bacillota</taxon>
        <taxon>Clostridia</taxon>
        <taxon>Candidatus Ornithomonoglobus</taxon>
    </lineage>
</organism>
<gene>
    <name evidence="3" type="ORF">IAA60_07765</name>
</gene>